<keyword evidence="6" id="KW-1015">Disulfide bond</keyword>
<evidence type="ECO:0000256" key="6">
    <source>
        <dbReference type="ARBA" id="ARBA00023157"/>
    </source>
</evidence>
<comment type="subcellular location">
    <subcellularLocation>
        <location evidence="1">Secreted</location>
    </subcellularLocation>
</comment>
<evidence type="ECO:0000256" key="8">
    <source>
        <dbReference type="SAM" id="SignalP"/>
    </source>
</evidence>
<feature type="domain" description="Subtilisin inhibitor" evidence="9">
    <location>
        <begin position="84"/>
        <end position="139"/>
    </location>
</feature>
<sequence length="170" mass="16768">MPTAATAPTALLALGLGLAAAGCGGSEVTAPESPPAGTTPSASGTGGPPPETELTIRITAESDAEPSGEAEPSPVPSPSPSEPKTWHLTCGPTGGDHPAPEAACADLAEAGGADAFEEVPEDGPCTFVYGGPQVAHVEGRVGDTPVDTEVTRTDGCELQRYEDLGAVLAP</sequence>
<dbReference type="PROSITE" id="PS00999">
    <property type="entry name" value="SSI"/>
    <property type="match status" value="1"/>
</dbReference>
<proteinExistence type="inferred from homology"/>
<dbReference type="Gene3D" id="3.30.350.10">
    <property type="entry name" value="Subtilisin inhibitor-like"/>
    <property type="match status" value="1"/>
</dbReference>
<keyword evidence="8" id="KW-0732">Signal</keyword>
<keyword evidence="11" id="KW-1185">Reference proteome</keyword>
<evidence type="ECO:0000313" key="11">
    <source>
        <dbReference type="Proteomes" id="UP001596956"/>
    </source>
</evidence>
<feature type="chain" id="PRO_5046243320" evidence="8">
    <location>
        <begin position="22"/>
        <end position="170"/>
    </location>
</feature>
<dbReference type="InterPro" id="IPR020054">
    <property type="entry name" value="Prot_inh_SSI_I16_CS"/>
</dbReference>
<keyword evidence="3" id="KW-0964">Secreted</keyword>
<dbReference type="Proteomes" id="UP001596956">
    <property type="component" value="Unassembled WGS sequence"/>
</dbReference>
<reference evidence="11" key="1">
    <citation type="journal article" date="2019" name="Int. J. Syst. Evol. Microbiol.">
        <title>The Global Catalogue of Microorganisms (GCM) 10K type strain sequencing project: providing services to taxonomists for standard genome sequencing and annotation.</title>
        <authorList>
            <consortium name="The Broad Institute Genomics Platform"/>
            <consortium name="The Broad Institute Genome Sequencing Center for Infectious Disease"/>
            <person name="Wu L."/>
            <person name="Ma J."/>
        </authorList>
    </citation>
    <scope>NUCLEOTIDE SEQUENCE [LARGE SCALE GENOMIC DNA]</scope>
    <source>
        <strain evidence="11">CCUG 63369</strain>
    </source>
</reference>
<evidence type="ECO:0000259" key="9">
    <source>
        <dbReference type="Pfam" id="PF00720"/>
    </source>
</evidence>
<feature type="signal peptide" evidence="8">
    <location>
        <begin position="1"/>
        <end position="21"/>
    </location>
</feature>
<evidence type="ECO:0000256" key="4">
    <source>
        <dbReference type="ARBA" id="ARBA00022690"/>
    </source>
</evidence>
<evidence type="ECO:0000313" key="10">
    <source>
        <dbReference type="EMBL" id="MFD0800193.1"/>
    </source>
</evidence>
<feature type="compositionally biased region" description="Low complexity" evidence="7">
    <location>
        <begin position="29"/>
        <end position="43"/>
    </location>
</feature>
<name>A0ABW3BAJ9_9ACTN</name>
<accession>A0ABW3BAJ9</accession>
<comment type="caution">
    <text evidence="10">The sequence shown here is derived from an EMBL/GenBank/DDBJ whole genome shotgun (WGS) entry which is preliminary data.</text>
</comment>
<organism evidence="10 11">
    <name type="scientific">Streptomonospora algeriensis</name>
    <dbReference type="NCBI Taxonomy" id="995084"/>
    <lineage>
        <taxon>Bacteria</taxon>
        <taxon>Bacillati</taxon>
        <taxon>Actinomycetota</taxon>
        <taxon>Actinomycetes</taxon>
        <taxon>Streptosporangiales</taxon>
        <taxon>Nocardiopsidaceae</taxon>
        <taxon>Streptomonospora</taxon>
    </lineage>
</organism>
<evidence type="ECO:0000256" key="2">
    <source>
        <dbReference type="ARBA" id="ARBA00010472"/>
    </source>
</evidence>
<keyword evidence="4" id="KW-0646">Protease inhibitor</keyword>
<dbReference type="InterPro" id="IPR036819">
    <property type="entry name" value="Subtilisin_inhibitor-like_sf"/>
</dbReference>
<dbReference type="SUPFAM" id="SSF55399">
    <property type="entry name" value="Subtilisin inhibitor"/>
    <property type="match status" value="1"/>
</dbReference>
<dbReference type="EMBL" id="JBHTHR010000028">
    <property type="protein sequence ID" value="MFD0800193.1"/>
    <property type="molecule type" value="Genomic_DNA"/>
</dbReference>
<dbReference type="InterPro" id="IPR023549">
    <property type="entry name" value="Subtilisin_inhibitor"/>
</dbReference>
<gene>
    <name evidence="10" type="ORF">ACFQZU_02510</name>
</gene>
<evidence type="ECO:0000256" key="5">
    <source>
        <dbReference type="ARBA" id="ARBA00022900"/>
    </source>
</evidence>
<feature type="region of interest" description="Disordered" evidence="7">
    <location>
        <begin position="22"/>
        <end position="101"/>
    </location>
</feature>
<keyword evidence="5" id="KW-0722">Serine protease inhibitor</keyword>
<evidence type="ECO:0000256" key="1">
    <source>
        <dbReference type="ARBA" id="ARBA00004613"/>
    </source>
</evidence>
<evidence type="ECO:0000256" key="7">
    <source>
        <dbReference type="SAM" id="MobiDB-lite"/>
    </source>
</evidence>
<comment type="similarity">
    <text evidence="2">Belongs to the protease inhibitor I16 (SSI) family.</text>
</comment>
<protein>
    <submittedName>
        <fullName evidence="10">SSI family serine proteinase inhibitor</fullName>
    </submittedName>
</protein>
<dbReference type="Pfam" id="PF00720">
    <property type="entry name" value="SSI"/>
    <property type="match status" value="1"/>
</dbReference>
<evidence type="ECO:0000256" key="3">
    <source>
        <dbReference type="ARBA" id="ARBA00022525"/>
    </source>
</evidence>